<reference evidence="1 2" key="1">
    <citation type="journal article" date="2018" name="Mol. Biol. Evol.">
        <title>Broad Genomic Sampling Reveals a Smut Pathogenic Ancestry of the Fungal Clade Ustilaginomycotina.</title>
        <authorList>
            <person name="Kijpornyongpan T."/>
            <person name="Mondo S.J."/>
            <person name="Barry K."/>
            <person name="Sandor L."/>
            <person name="Lee J."/>
            <person name="Lipzen A."/>
            <person name="Pangilinan J."/>
            <person name="LaButti K."/>
            <person name="Hainaut M."/>
            <person name="Henrissat B."/>
            <person name="Grigoriev I.V."/>
            <person name="Spatafora J.W."/>
            <person name="Aime M.C."/>
        </authorList>
    </citation>
    <scope>NUCLEOTIDE SEQUENCE [LARGE SCALE GENOMIC DNA]</scope>
    <source>
        <strain evidence="1 2">SA 807</strain>
    </source>
</reference>
<evidence type="ECO:0000313" key="2">
    <source>
        <dbReference type="Proteomes" id="UP000245626"/>
    </source>
</evidence>
<gene>
    <name evidence="1" type="ORF">IE53DRAFT_410573</name>
</gene>
<evidence type="ECO:0000313" key="1">
    <source>
        <dbReference type="EMBL" id="PWN50886.1"/>
    </source>
</evidence>
<name>A0ACD0NYP3_9BASI</name>
<accession>A0ACD0NYP3</accession>
<organism evidence="1 2">
    <name type="scientific">Violaceomyces palustris</name>
    <dbReference type="NCBI Taxonomy" id="1673888"/>
    <lineage>
        <taxon>Eukaryota</taxon>
        <taxon>Fungi</taxon>
        <taxon>Dikarya</taxon>
        <taxon>Basidiomycota</taxon>
        <taxon>Ustilaginomycotina</taxon>
        <taxon>Ustilaginomycetes</taxon>
        <taxon>Violaceomycetales</taxon>
        <taxon>Violaceomycetaceae</taxon>
        <taxon>Violaceomyces</taxon>
    </lineage>
</organism>
<dbReference type="EMBL" id="KZ819889">
    <property type="protein sequence ID" value="PWN50886.1"/>
    <property type="molecule type" value="Genomic_DNA"/>
</dbReference>
<dbReference type="Proteomes" id="UP000245626">
    <property type="component" value="Unassembled WGS sequence"/>
</dbReference>
<keyword evidence="2" id="KW-1185">Reference proteome</keyword>
<protein>
    <submittedName>
        <fullName evidence="1">Uncharacterized protein</fullName>
    </submittedName>
</protein>
<sequence length="1164" mass="128891">MSPPPPPPSVGSKPLPSAHTPLYDPAFGSAGTSLESLDHDLESSRGYTSARAALPQLVNPSDPMALTPLRAHYLKKTLLKLQVEREIAQLSTKDALATFGPPFKPSAIARRTDLPLLRFMFQHFVLTFPFLRSAPPNFFSDKVQVFADRFFEKNISSTDDRTESTKRRRLANKMEKYFVLLMGAAIHVKGVGEEVVKIGDRDRKKMAVMEARRKAALGGVVPSPHDSRPGSSSSHHSHNQLTSFDINVISVRNVVTRGRIRNRVHEEFIIRTRRVTPGSAPTDVYVSRRYGDFARLADTLRVEFPDEDIRAPPPKDRNTTDIADPFRRNQADQLADPNGPSTSNDGSHVALPTGPLAREKNRLTLRAYLRSLLAIPPIADSAIFMDFLTGDPTRLTPSEEEDAAIREGLDHVRDEEQRHFAEEASRRVAELQSHIASFKADLVQKDGLTRIFATIKSTPKIEDLPEKYRALIKWARISLASTIFHVFMGSDTSSDIFSQLKRMHGLMPYFVLRGILRVSNPVAMIRGVIDLFLAQPFGQRSLLQRMFSSSLQDDVKEISEVCQAVSEKVDDPVLCEKVRAFVYAPPEIQQVYRDDAEAERLDILTTILRSPEAPALNRAQIHRVVMASRAYEVYKEYRRGLKNPEIEDEGPQDEDAWLYEDLHVLMKMLTRQRDKEQMIALIFDGVTSELLKDMVTIFYSPLAQVYKLANIADSLSDLQVFINDLIKTVESSEELSYTDPQKTVQVFIDLVERHEAKFYNFVHQVHSKGSGLFDGLMHWIELFINFVRGGEGAPSTSPAATAARASSSSNPSSSQVSGTIDDPLPELFSGLSTKPSSSNNAGIGEIDLEVCMPAGGEERKKALEEIDSLVLHAYRLKFLRELKLRRRLADKEVAGAANKLIGTSWERGEDDDQAFVGAIIDNLGVGDMFSGEVADAEAEESEEESEEEADRDDEDHPFHGEGSRVKGSSETETETDGELDDGKGDEEEDVLDLDPSAPQGARVGGSRRWVPSPLRQNTLRPWEDGSKTPTTEKDLPSLPPQHDEARQSSGGQGGGGGGDTEAESKRRKKSRTNPQPPQLKVIPEMVPLFVEMVRPLLRPARTASASSFASPNDPFLQQMNQRGNGDGGGVGGGNVNPSSPASSIQPHDLTGSQQNTAPPGGYRW</sequence>
<proteinExistence type="predicted"/>